<dbReference type="STRING" id="109376.A0A0D3D9Z3"/>
<dbReference type="Proteomes" id="UP000032141">
    <property type="component" value="Chromosome C7"/>
</dbReference>
<dbReference type="OMA" id="NPLYPRH"/>
<dbReference type="AlphaFoldDB" id="A0A0D3D9Z3"/>
<feature type="compositionally biased region" description="Polar residues" evidence="1">
    <location>
        <begin position="340"/>
        <end position="349"/>
    </location>
</feature>
<keyword evidence="3" id="KW-1185">Reference proteome</keyword>
<reference evidence="2" key="2">
    <citation type="submission" date="2015-03" db="UniProtKB">
        <authorList>
            <consortium name="EnsemblPlants"/>
        </authorList>
    </citation>
    <scope>IDENTIFICATION</scope>
</reference>
<dbReference type="EnsemblPlants" id="Bo7g078020.1">
    <property type="protein sequence ID" value="Bo7g078020.1"/>
    <property type="gene ID" value="Bo7g078020"/>
</dbReference>
<organism evidence="2 3">
    <name type="scientific">Brassica oleracea var. oleracea</name>
    <dbReference type="NCBI Taxonomy" id="109376"/>
    <lineage>
        <taxon>Eukaryota</taxon>
        <taxon>Viridiplantae</taxon>
        <taxon>Streptophyta</taxon>
        <taxon>Embryophyta</taxon>
        <taxon>Tracheophyta</taxon>
        <taxon>Spermatophyta</taxon>
        <taxon>Magnoliopsida</taxon>
        <taxon>eudicotyledons</taxon>
        <taxon>Gunneridae</taxon>
        <taxon>Pentapetalae</taxon>
        <taxon>rosids</taxon>
        <taxon>malvids</taxon>
        <taxon>Brassicales</taxon>
        <taxon>Brassicaceae</taxon>
        <taxon>Brassiceae</taxon>
        <taxon>Brassica</taxon>
    </lineage>
</organism>
<feature type="compositionally biased region" description="Polar residues" evidence="1">
    <location>
        <begin position="483"/>
        <end position="500"/>
    </location>
</feature>
<feature type="compositionally biased region" description="Low complexity" evidence="1">
    <location>
        <begin position="137"/>
        <end position="175"/>
    </location>
</feature>
<evidence type="ECO:0000313" key="3">
    <source>
        <dbReference type="Proteomes" id="UP000032141"/>
    </source>
</evidence>
<feature type="compositionally biased region" description="Low complexity" evidence="1">
    <location>
        <begin position="57"/>
        <end position="86"/>
    </location>
</feature>
<feature type="compositionally biased region" description="Basic and acidic residues" evidence="1">
    <location>
        <begin position="435"/>
        <end position="446"/>
    </location>
</feature>
<dbReference type="eggNOG" id="KOG0386">
    <property type="taxonomic scope" value="Eukaryota"/>
</dbReference>
<sequence length="550" mass="58012">MDKKTIRSPFFSSVGSSSLRVCLAGLDNSSKKVRASGGSGGGYARNPGMGPAGRTNSASSAASPTSSSSSVQQQQQQQLASRHQQQVRNSEANDGMFSYHAGGVQGMMGGGNFGSSSGSMQHPQQPRRLFDSPQPQPQQQQQGSSQEGQQNFNPMQQAYLQFALQAQQQKAQQQARMGMLGSSKDQDARMGPQQRNETKPHPQQVGTGQLVPGNIIRPMQAPQVSIPVSSQPSSSSGVPGENSPRPSSAGDISGQSGSGKARHAISTSSFASTSCPRMMNPAANPFSAQGRDNPLYPRHLVQPTSGMPSGNSMQTSANETHVLDHIASTNKSLGSAEHLQMQQPRQLNAPSPKAALSDAGLTYTDAVPVRVHVQDKSSNKTVENQARSLESGKESKTAASSNGQIFAKEADNGGDTEVPLATGHSQLFQNLEKEAASTDAVTKEEQQTDAFPVKSDQGADASTQETPRSDSIADKGKAVASDGGQSNVPLQAISPQQPKDTASARKYHGPLFDFPFFTQKHDTYGSATANASNNLTLAYDIKDLICEEGA</sequence>
<feature type="region of interest" description="Disordered" evidence="1">
    <location>
        <begin position="372"/>
        <end position="401"/>
    </location>
</feature>
<name>A0A0D3D9Z3_BRAOL</name>
<feature type="compositionally biased region" description="Polar residues" evidence="1">
    <location>
        <begin position="302"/>
        <end position="315"/>
    </location>
</feature>
<proteinExistence type="predicted"/>
<dbReference type="HOGENOM" id="CLU_495553_0_0_1"/>
<dbReference type="Gramene" id="Bo7g078020.1">
    <property type="protein sequence ID" value="Bo7g078020.1"/>
    <property type="gene ID" value="Bo7g078020"/>
</dbReference>
<protein>
    <submittedName>
        <fullName evidence="2">Uncharacterized protein</fullName>
    </submittedName>
</protein>
<feature type="compositionally biased region" description="Basic and acidic residues" evidence="1">
    <location>
        <begin position="467"/>
        <end position="477"/>
    </location>
</feature>
<evidence type="ECO:0000313" key="2">
    <source>
        <dbReference type="EnsemblPlants" id="Bo7g078020.1"/>
    </source>
</evidence>
<feature type="region of interest" description="Disordered" evidence="1">
    <location>
        <begin position="336"/>
        <end position="355"/>
    </location>
</feature>
<feature type="compositionally biased region" description="Polar residues" evidence="1">
    <location>
        <begin position="265"/>
        <end position="275"/>
    </location>
</feature>
<feature type="compositionally biased region" description="Gly residues" evidence="1">
    <location>
        <begin position="103"/>
        <end position="113"/>
    </location>
</feature>
<feature type="region of interest" description="Disordered" evidence="1">
    <location>
        <begin position="224"/>
        <end position="315"/>
    </location>
</feature>
<feature type="compositionally biased region" description="Low complexity" evidence="1">
    <location>
        <begin position="224"/>
        <end position="240"/>
    </location>
</feature>
<feature type="region of interest" description="Disordered" evidence="1">
    <location>
        <begin position="26"/>
        <end position="210"/>
    </location>
</feature>
<feature type="region of interest" description="Disordered" evidence="1">
    <location>
        <begin position="435"/>
        <end position="505"/>
    </location>
</feature>
<accession>A0A0D3D9Z3</accession>
<feature type="compositionally biased region" description="Polar residues" evidence="1">
    <location>
        <begin position="379"/>
        <end position="388"/>
    </location>
</feature>
<evidence type="ECO:0000256" key="1">
    <source>
        <dbReference type="SAM" id="MobiDB-lite"/>
    </source>
</evidence>
<reference evidence="2 3" key="1">
    <citation type="journal article" date="2014" name="Genome Biol.">
        <title>Transcriptome and methylome profiling reveals relics of genome dominance in the mesopolyploid Brassica oleracea.</title>
        <authorList>
            <person name="Parkin I.A."/>
            <person name="Koh C."/>
            <person name="Tang H."/>
            <person name="Robinson S.J."/>
            <person name="Kagale S."/>
            <person name="Clarke W.E."/>
            <person name="Town C.D."/>
            <person name="Nixon J."/>
            <person name="Krishnakumar V."/>
            <person name="Bidwell S.L."/>
            <person name="Denoeud F."/>
            <person name="Belcram H."/>
            <person name="Links M.G."/>
            <person name="Just J."/>
            <person name="Clarke C."/>
            <person name="Bender T."/>
            <person name="Huebert T."/>
            <person name="Mason A.S."/>
            <person name="Pires J.C."/>
            <person name="Barker G."/>
            <person name="Moore J."/>
            <person name="Walley P.G."/>
            <person name="Manoli S."/>
            <person name="Batley J."/>
            <person name="Edwards D."/>
            <person name="Nelson M.N."/>
            <person name="Wang X."/>
            <person name="Paterson A.H."/>
            <person name="King G."/>
            <person name="Bancroft I."/>
            <person name="Chalhoub B."/>
            <person name="Sharpe A.G."/>
        </authorList>
    </citation>
    <scope>NUCLEOTIDE SEQUENCE</scope>
    <source>
        <strain evidence="2 3">cv. TO1000</strain>
    </source>
</reference>